<evidence type="ECO:0000259" key="5">
    <source>
        <dbReference type="SMART" id="SM00387"/>
    </source>
</evidence>
<keyword evidence="1" id="KW-0808">Transferase</keyword>
<dbReference type="Pfam" id="PF02518">
    <property type="entry name" value="HATPase_c"/>
    <property type="match status" value="1"/>
</dbReference>
<dbReference type="GO" id="GO:0046983">
    <property type="term" value="F:protein dimerization activity"/>
    <property type="evidence" value="ECO:0007669"/>
    <property type="project" value="InterPro"/>
</dbReference>
<dbReference type="AlphaFoldDB" id="A0A927F0Z3"/>
<gene>
    <name evidence="6" type="ORF">IF129_16820</name>
</gene>
<feature type="domain" description="GAF" evidence="4">
    <location>
        <begin position="30"/>
        <end position="170"/>
    </location>
</feature>
<dbReference type="Proteomes" id="UP000632289">
    <property type="component" value="Unassembled WGS sequence"/>
</dbReference>
<dbReference type="InterPro" id="IPR003018">
    <property type="entry name" value="GAF"/>
</dbReference>
<evidence type="ECO:0000259" key="4">
    <source>
        <dbReference type="SMART" id="SM00065"/>
    </source>
</evidence>
<dbReference type="InterPro" id="IPR036890">
    <property type="entry name" value="HATPase_C_sf"/>
</dbReference>
<dbReference type="CDD" id="cd16917">
    <property type="entry name" value="HATPase_UhpB-NarQ-NarX-like"/>
    <property type="match status" value="1"/>
</dbReference>
<dbReference type="InterPro" id="IPR029016">
    <property type="entry name" value="GAF-like_dom_sf"/>
</dbReference>
<keyword evidence="7" id="KW-1185">Reference proteome</keyword>
<keyword evidence="3" id="KW-0902">Two-component regulatory system</keyword>
<evidence type="ECO:0000313" key="7">
    <source>
        <dbReference type="Proteomes" id="UP000632289"/>
    </source>
</evidence>
<protein>
    <submittedName>
        <fullName evidence="6">GAF domain-containing protein</fullName>
    </submittedName>
</protein>
<dbReference type="Gene3D" id="3.30.565.10">
    <property type="entry name" value="Histidine kinase-like ATPase, C-terminal domain"/>
    <property type="match status" value="1"/>
</dbReference>
<dbReference type="Gene3D" id="1.20.5.1930">
    <property type="match status" value="1"/>
</dbReference>
<reference evidence="6" key="1">
    <citation type="submission" date="2020-09" db="EMBL/GenBank/DDBJ databases">
        <title>Secondary metabolite and genome analysis of marine Streptomyces chumphonensis KK1-2T.</title>
        <authorList>
            <person name="Phongsopitanun W."/>
            <person name="Kanchanasin P."/>
            <person name="Pittayakhajonwut P."/>
            <person name="Suwanborirux K."/>
            <person name="Tanasupawat S."/>
        </authorList>
    </citation>
    <scope>NUCLEOTIDE SEQUENCE</scope>
    <source>
        <strain evidence="6">KK1-2</strain>
    </source>
</reference>
<dbReference type="PANTHER" id="PTHR24421:SF56">
    <property type="entry name" value="OXYGEN SENSOR HISTIDINE KINASE RESPONSE REGULATOR DOST"/>
    <property type="match status" value="1"/>
</dbReference>
<name>A0A927F0Z3_9ACTN</name>
<dbReference type="SUPFAM" id="SSF55874">
    <property type="entry name" value="ATPase domain of HSP90 chaperone/DNA topoisomerase II/histidine kinase"/>
    <property type="match status" value="1"/>
</dbReference>
<evidence type="ECO:0000256" key="2">
    <source>
        <dbReference type="ARBA" id="ARBA00022777"/>
    </source>
</evidence>
<dbReference type="SMART" id="SM00387">
    <property type="entry name" value="HATPase_c"/>
    <property type="match status" value="1"/>
</dbReference>
<dbReference type="SUPFAM" id="SSF55781">
    <property type="entry name" value="GAF domain-like"/>
    <property type="match status" value="2"/>
</dbReference>
<dbReference type="PANTHER" id="PTHR24421">
    <property type="entry name" value="NITRATE/NITRITE SENSOR PROTEIN NARX-RELATED"/>
    <property type="match status" value="1"/>
</dbReference>
<dbReference type="GO" id="GO:0016020">
    <property type="term" value="C:membrane"/>
    <property type="evidence" value="ECO:0007669"/>
    <property type="project" value="InterPro"/>
</dbReference>
<dbReference type="Pfam" id="PF01590">
    <property type="entry name" value="GAF"/>
    <property type="match status" value="1"/>
</dbReference>
<evidence type="ECO:0000256" key="1">
    <source>
        <dbReference type="ARBA" id="ARBA00022679"/>
    </source>
</evidence>
<evidence type="ECO:0000256" key="3">
    <source>
        <dbReference type="ARBA" id="ARBA00023012"/>
    </source>
</evidence>
<keyword evidence="2" id="KW-0418">Kinase</keyword>
<feature type="domain" description="GAF" evidence="4">
    <location>
        <begin position="189"/>
        <end position="332"/>
    </location>
</feature>
<evidence type="ECO:0000313" key="6">
    <source>
        <dbReference type="EMBL" id="MBD3933206.1"/>
    </source>
</evidence>
<feature type="domain" description="Histidine kinase/HSP90-like ATPase" evidence="5">
    <location>
        <begin position="451"/>
        <end position="546"/>
    </location>
</feature>
<dbReference type="GO" id="GO:0000155">
    <property type="term" value="F:phosphorelay sensor kinase activity"/>
    <property type="evidence" value="ECO:0007669"/>
    <property type="project" value="InterPro"/>
</dbReference>
<dbReference type="InterPro" id="IPR011712">
    <property type="entry name" value="Sig_transdc_His_kin_sub3_dim/P"/>
</dbReference>
<accession>A0A927F0Z3</accession>
<dbReference type="Pfam" id="PF13185">
    <property type="entry name" value="GAF_2"/>
    <property type="match status" value="1"/>
</dbReference>
<organism evidence="6 7">
    <name type="scientific">Streptomyces chumphonensis</name>
    <dbReference type="NCBI Taxonomy" id="1214925"/>
    <lineage>
        <taxon>Bacteria</taxon>
        <taxon>Bacillati</taxon>
        <taxon>Actinomycetota</taxon>
        <taxon>Actinomycetes</taxon>
        <taxon>Kitasatosporales</taxon>
        <taxon>Streptomycetaceae</taxon>
        <taxon>Streptomyces</taxon>
    </lineage>
</organism>
<dbReference type="InterPro" id="IPR003594">
    <property type="entry name" value="HATPase_dom"/>
</dbReference>
<dbReference type="Gene3D" id="3.30.450.40">
    <property type="match status" value="2"/>
</dbReference>
<dbReference type="Pfam" id="PF07730">
    <property type="entry name" value="HisKA_3"/>
    <property type="match status" value="1"/>
</dbReference>
<dbReference type="InterPro" id="IPR050482">
    <property type="entry name" value="Sensor_HK_TwoCompSys"/>
</dbReference>
<sequence length="546" mass="57582">MAPQDPDAEGNPVPGAEATGSLAEQLAAESLQSLTPELVRRLPQALEAMVAIGGDVDLRTVLDRIVRTAAALTDARHAAIGVLGVEESAALDDYVTHGDAATIRSRIRGRPDAHFLSVPIRVRDEPFGHLYLSDKADGSPFTDADVQLVRVVATEAGIAIGHVRLLESARQRARWIDGSAALTTAVLQGTGDALSVVAEQARRLADAAAGLVLTPSEEGGLEVVAVAGDDPDALLGVRIPPHSPLVAALLLGQPVFVADCATDPRMMTRAAARYGPSMMLPLGSEGRILGTLAVPRKPGAPLFTATERTLAQRFASQAALALLLTEAQQDRERLAVYEDRDRIARDLHDLVIQRLFATGMLLESARKRAARPPDDEAAREVRDRISRAVDELDTTIQEIRTAIYALQQAPAPHPESLRTRVLREVGAAALAAGFQPSATFTGMVDVLVGEQAGRNLVAAAREALSNAVRHAGGSRIELTVDATVTLPDGRPGVRLTVADDGVGLPPGGRRSGLVNLRRRAEQLGGTFGTTPGLGGAGTTLVWEVPR</sequence>
<dbReference type="RefSeq" id="WP_191210493.1">
    <property type="nucleotide sequence ID" value="NZ_BAABKL010000003.1"/>
</dbReference>
<dbReference type="EMBL" id="JACXYU010000008">
    <property type="protein sequence ID" value="MBD3933206.1"/>
    <property type="molecule type" value="Genomic_DNA"/>
</dbReference>
<comment type="caution">
    <text evidence="6">The sequence shown here is derived from an EMBL/GenBank/DDBJ whole genome shotgun (WGS) entry which is preliminary data.</text>
</comment>
<proteinExistence type="predicted"/>
<dbReference type="SMART" id="SM00065">
    <property type="entry name" value="GAF"/>
    <property type="match status" value="2"/>
</dbReference>